<accession>A0ACC6SGY3</accession>
<name>A0ACC6SGY3_9BACI</name>
<protein>
    <submittedName>
        <fullName evidence="1">Uncharacterized protein</fullName>
    </submittedName>
</protein>
<dbReference type="EMBL" id="JBBMEW010000027">
    <property type="protein sequence ID" value="MEQ2529073.1"/>
    <property type="molecule type" value="Genomic_DNA"/>
</dbReference>
<evidence type="ECO:0000313" key="2">
    <source>
        <dbReference type="Proteomes" id="UP001439875"/>
    </source>
</evidence>
<comment type="caution">
    <text evidence="1">The sequence shown here is derived from an EMBL/GenBank/DDBJ whole genome shotgun (WGS) entry which is preliminary data.</text>
</comment>
<dbReference type="Proteomes" id="UP001439875">
    <property type="component" value="Unassembled WGS sequence"/>
</dbReference>
<reference evidence="1" key="1">
    <citation type="submission" date="2024-03" db="EMBL/GenBank/DDBJ databases">
        <title>Human intestinal bacterial collection.</title>
        <authorList>
            <person name="Pauvert C."/>
            <person name="Hitch T.C.A."/>
            <person name="Clavel T."/>
        </authorList>
    </citation>
    <scope>NUCLEOTIDE SEQUENCE</scope>
    <source>
        <strain evidence="1">CLA-AA-H227</strain>
    </source>
</reference>
<gene>
    <name evidence="1" type="ORF">WMO40_20575</name>
</gene>
<evidence type="ECO:0000313" key="1">
    <source>
        <dbReference type="EMBL" id="MEQ2529073.1"/>
    </source>
</evidence>
<proteinExistence type="predicted"/>
<sequence>MKLNPRFEISIHIEEGQEEWVEIMKQELKERLIKGKIDYFAVIKDEKENITVSFIPRKYVSQKELIESFEKNVLEPARKAAGLERT</sequence>
<organism evidence="1 2">
    <name type="scientific">Robertmurraya yapensis</name>
    <name type="common">ex Hitch et al 2024</name>
    <dbReference type="NCBI Taxonomy" id="3133160"/>
    <lineage>
        <taxon>Bacteria</taxon>
        <taxon>Bacillati</taxon>
        <taxon>Bacillota</taxon>
        <taxon>Bacilli</taxon>
        <taxon>Bacillales</taxon>
        <taxon>Bacillaceae</taxon>
        <taxon>Robertmurraya</taxon>
    </lineage>
</organism>
<keyword evidence="2" id="KW-1185">Reference proteome</keyword>